<accession>A0AAV4E206</accession>
<reference evidence="1 2" key="1">
    <citation type="journal article" date="2021" name="Elife">
        <title>Chloroplast acquisition without the gene transfer in kleptoplastic sea slugs, Plakobranchus ocellatus.</title>
        <authorList>
            <person name="Maeda T."/>
            <person name="Takahashi S."/>
            <person name="Yoshida T."/>
            <person name="Shimamura S."/>
            <person name="Takaki Y."/>
            <person name="Nagai Y."/>
            <person name="Toyoda A."/>
            <person name="Suzuki Y."/>
            <person name="Arimoto A."/>
            <person name="Ishii H."/>
            <person name="Satoh N."/>
            <person name="Nishiyama T."/>
            <person name="Hasebe M."/>
            <person name="Maruyama T."/>
            <person name="Minagawa J."/>
            <person name="Obokata J."/>
            <person name="Shigenobu S."/>
        </authorList>
    </citation>
    <scope>NUCLEOTIDE SEQUENCE [LARGE SCALE GENOMIC DNA]</scope>
</reference>
<proteinExistence type="predicted"/>
<sequence>MNLDGVAFNIDQLAERCSLSLLHCVKGEYGAVDVYVEPPAVAELTDCDRGYEDGIGASCHTLCKTGGSSKAEVQPYRIAISNPCFYHKCGPLTYPVQQVRPTQFSLMSISQKRQSQNTGHFYPKETETQNMCALISRDISLSRPYPKTLYRVWKKGHEVVLQMPQCNITSRLLCCCPLKNVKFCTPLMVYPPTH</sequence>
<evidence type="ECO:0000313" key="1">
    <source>
        <dbReference type="EMBL" id="GFO50332.1"/>
    </source>
</evidence>
<organism evidence="1 2">
    <name type="scientific">Plakobranchus ocellatus</name>
    <dbReference type="NCBI Taxonomy" id="259542"/>
    <lineage>
        <taxon>Eukaryota</taxon>
        <taxon>Metazoa</taxon>
        <taxon>Spiralia</taxon>
        <taxon>Lophotrochozoa</taxon>
        <taxon>Mollusca</taxon>
        <taxon>Gastropoda</taxon>
        <taxon>Heterobranchia</taxon>
        <taxon>Euthyneura</taxon>
        <taxon>Panpulmonata</taxon>
        <taxon>Sacoglossa</taxon>
        <taxon>Placobranchoidea</taxon>
        <taxon>Plakobranchidae</taxon>
        <taxon>Plakobranchus</taxon>
    </lineage>
</organism>
<protein>
    <submittedName>
        <fullName evidence="1">Uncharacterized protein</fullName>
    </submittedName>
</protein>
<dbReference type="AlphaFoldDB" id="A0AAV4E206"/>
<name>A0AAV4E206_9GAST</name>
<dbReference type="Proteomes" id="UP000735302">
    <property type="component" value="Unassembled WGS sequence"/>
</dbReference>
<dbReference type="EMBL" id="BLXT01008609">
    <property type="protein sequence ID" value="GFO50332.1"/>
    <property type="molecule type" value="Genomic_DNA"/>
</dbReference>
<gene>
    <name evidence="1" type="ORF">PoB_007683700</name>
</gene>
<evidence type="ECO:0000313" key="2">
    <source>
        <dbReference type="Proteomes" id="UP000735302"/>
    </source>
</evidence>
<comment type="caution">
    <text evidence="1">The sequence shown here is derived from an EMBL/GenBank/DDBJ whole genome shotgun (WGS) entry which is preliminary data.</text>
</comment>
<keyword evidence="2" id="KW-1185">Reference proteome</keyword>